<protein>
    <submittedName>
        <fullName evidence="8">Unannotated protein</fullName>
    </submittedName>
</protein>
<dbReference type="InterPro" id="IPR036188">
    <property type="entry name" value="FAD/NAD-bd_sf"/>
</dbReference>
<keyword evidence="3" id="KW-0285">Flavoprotein</keyword>
<dbReference type="Gene3D" id="3.40.50.720">
    <property type="entry name" value="NAD(P)-binding Rossmann-like Domain"/>
    <property type="match status" value="1"/>
</dbReference>
<dbReference type="InterPro" id="IPR023753">
    <property type="entry name" value="FAD/NAD-binding_dom"/>
</dbReference>
<proteinExistence type="inferred from homology"/>
<dbReference type="PANTHER" id="PTHR48467:SF1">
    <property type="entry name" value="GLUTAMATE SYNTHASE 1 [NADH], CHLOROPLASTIC-LIKE"/>
    <property type="match status" value="1"/>
</dbReference>
<evidence type="ECO:0000256" key="2">
    <source>
        <dbReference type="ARBA" id="ARBA00008312"/>
    </source>
</evidence>
<dbReference type="SUPFAM" id="SSF51971">
    <property type="entry name" value="Nucleotide-binding domain"/>
    <property type="match status" value="1"/>
</dbReference>
<dbReference type="Gene3D" id="3.50.50.60">
    <property type="entry name" value="FAD/NAD(P)-binding domain"/>
    <property type="match status" value="1"/>
</dbReference>
<evidence type="ECO:0000256" key="6">
    <source>
        <dbReference type="ARBA" id="ARBA00023002"/>
    </source>
</evidence>
<feature type="domain" description="FAD/NAD(P)-binding" evidence="7">
    <location>
        <begin position="4"/>
        <end position="339"/>
    </location>
</feature>
<evidence type="ECO:0000256" key="1">
    <source>
        <dbReference type="ARBA" id="ARBA00001974"/>
    </source>
</evidence>
<organism evidence="8">
    <name type="scientific">freshwater metagenome</name>
    <dbReference type="NCBI Taxonomy" id="449393"/>
    <lineage>
        <taxon>unclassified sequences</taxon>
        <taxon>metagenomes</taxon>
        <taxon>ecological metagenomes</taxon>
    </lineage>
</organism>
<gene>
    <name evidence="8" type="ORF">UFOPK1755_00170</name>
    <name evidence="9" type="ORF">UFOPK2155_00051</name>
</gene>
<dbReference type="GO" id="GO:0016491">
    <property type="term" value="F:oxidoreductase activity"/>
    <property type="evidence" value="ECO:0007669"/>
    <property type="project" value="UniProtKB-KW"/>
</dbReference>
<dbReference type="InterPro" id="IPR055275">
    <property type="entry name" value="Ferredox_Rdtase"/>
</dbReference>
<dbReference type="PRINTS" id="PR00419">
    <property type="entry name" value="ADXRDTASE"/>
</dbReference>
<dbReference type="EMBL" id="CAEZTX010000003">
    <property type="protein sequence ID" value="CAB4576625.1"/>
    <property type="molecule type" value="Genomic_DNA"/>
</dbReference>
<keyword evidence="4" id="KW-0274">FAD</keyword>
<name>A0A6J6EMR0_9ZZZZ</name>
<dbReference type="Pfam" id="PF07992">
    <property type="entry name" value="Pyr_redox_2"/>
    <property type="match status" value="1"/>
</dbReference>
<comment type="cofactor">
    <cofactor evidence="1">
        <name>FAD</name>
        <dbReference type="ChEBI" id="CHEBI:57692"/>
    </cofactor>
</comment>
<keyword evidence="6" id="KW-0560">Oxidoreductase</keyword>
<reference evidence="8" key="1">
    <citation type="submission" date="2020-05" db="EMBL/GenBank/DDBJ databases">
        <authorList>
            <person name="Chiriac C."/>
            <person name="Salcher M."/>
            <person name="Ghai R."/>
            <person name="Kavagutti S V."/>
        </authorList>
    </citation>
    <scope>NUCLEOTIDE SEQUENCE</scope>
</reference>
<dbReference type="InterPro" id="IPR021163">
    <property type="entry name" value="Ferredox_Rdtase_adrenod"/>
</dbReference>
<dbReference type="PANTHER" id="PTHR48467">
    <property type="entry name" value="GLUTAMATE SYNTHASE 1 [NADH], CHLOROPLASTIC-LIKE"/>
    <property type="match status" value="1"/>
</dbReference>
<dbReference type="EMBL" id="CAEZVX010000002">
    <property type="protein sequence ID" value="CAB4633952.1"/>
    <property type="molecule type" value="Genomic_DNA"/>
</dbReference>
<comment type="similarity">
    <text evidence="2">Belongs to the ferredoxin--NADP reductase type 1 family.</text>
</comment>
<evidence type="ECO:0000256" key="5">
    <source>
        <dbReference type="ARBA" id="ARBA00022857"/>
    </source>
</evidence>
<sequence length="424" mass="45215">MAHYKVAIVGAGPAGYFAAQALQNLQNEELTFSIDLIERLPTPWGLVRSGVAPDHPKIKTVAKVFEKVATAGNVRLFANVELGKDLLIEDLKSAYDAVIIATGSSLGKKLGIPGEDLPGSMSAATFVPWYNAHPDFKDENVDLSTSTAIVIGAGNVAMDVARMLALEPSELDPTDTADHAIAAFKSSAVRTVVISARRGPEHAAFTSPELRELPKLEHTNVIIEKRDIAEAIERVGEDIEKDVKSNLDAMALIADQVPAGHERTMKFQFLATPKEIRGEGKVQEVVFTKTGTDEEFSIPCGLVITAIGYEADPLAGIPYERGKVVNSDGRVADNVYVVGWAKRGPSGVIGTNKSDSTDVMKLLVEDLTTPKGAGDITELLGDAVVVTQSHWEAINAAEVSAGEPLGKPRRKAVDKHELLGLGGV</sequence>
<evidence type="ECO:0000313" key="8">
    <source>
        <dbReference type="EMBL" id="CAB4576625.1"/>
    </source>
</evidence>
<keyword evidence="5" id="KW-0521">NADP</keyword>
<evidence type="ECO:0000259" key="7">
    <source>
        <dbReference type="Pfam" id="PF07992"/>
    </source>
</evidence>
<evidence type="ECO:0000256" key="4">
    <source>
        <dbReference type="ARBA" id="ARBA00022827"/>
    </source>
</evidence>
<evidence type="ECO:0000313" key="9">
    <source>
        <dbReference type="EMBL" id="CAB4633952.1"/>
    </source>
</evidence>
<dbReference type="PIRSF" id="PIRSF000362">
    <property type="entry name" value="FNR"/>
    <property type="match status" value="1"/>
</dbReference>
<evidence type="ECO:0000256" key="3">
    <source>
        <dbReference type="ARBA" id="ARBA00022630"/>
    </source>
</evidence>
<accession>A0A6J6EMR0</accession>
<dbReference type="AlphaFoldDB" id="A0A6J6EMR0"/>